<evidence type="ECO:0000256" key="1">
    <source>
        <dbReference type="SAM" id="SignalP"/>
    </source>
</evidence>
<feature type="chain" id="PRO_5037870791" description="Secreted protein" evidence="1">
    <location>
        <begin position="37"/>
        <end position="182"/>
    </location>
</feature>
<accession>A0A917RKJ6</accession>
<gene>
    <name evidence="2" type="ORF">GCM10011588_26520</name>
</gene>
<name>A0A917RKJ6_9NOCA</name>
<sequence>MHDHPCMTIARKLATTAATGLVGAAMAVTAPGVAAADPCQLGVSNVGPRTCATTEVRTAPAWTLGNGVCVGMLSAAGVAYDGPLDRYHAFPGTAHSIELRITQGFSPLGDFAPTILACDVTAIVDWRNLDTGRSGSVSHFVPAGNTSSRPFYLHVDSGPGRVALTVRTDRSSVPATAEVFVP</sequence>
<dbReference type="Proteomes" id="UP000638263">
    <property type="component" value="Unassembled WGS sequence"/>
</dbReference>
<evidence type="ECO:0008006" key="4">
    <source>
        <dbReference type="Google" id="ProtNLM"/>
    </source>
</evidence>
<comment type="caution">
    <text evidence="2">The sequence shown here is derived from an EMBL/GenBank/DDBJ whole genome shotgun (WGS) entry which is preliminary data.</text>
</comment>
<reference evidence="2" key="1">
    <citation type="journal article" date="2014" name="Int. J. Syst. Evol. Microbiol.">
        <title>Complete genome sequence of Corynebacterium casei LMG S-19264T (=DSM 44701T), isolated from a smear-ripened cheese.</title>
        <authorList>
            <consortium name="US DOE Joint Genome Institute (JGI-PGF)"/>
            <person name="Walter F."/>
            <person name="Albersmeier A."/>
            <person name="Kalinowski J."/>
            <person name="Ruckert C."/>
        </authorList>
    </citation>
    <scope>NUCLEOTIDE SEQUENCE</scope>
    <source>
        <strain evidence="2">CGMCC 4.3508</strain>
    </source>
</reference>
<proteinExistence type="predicted"/>
<reference evidence="2" key="2">
    <citation type="submission" date="2020-09" db="EMBL/GenBank/DDBJ databases">
        <authorList>
            <person name="Sun Q."/>
            <person name="Zhou Y."/>
        </authorList>
    </citation>
    <scope>NUCLEOTIDE SEQUENCE</scope>
    <source>
        <strain evidence="2">CGMCC 4.3508</strain>
    </source>
</reference>
<keyword evidence="3" id="KW-1185">Reference proteome</keyword>
<protein>
    <recommendedName>
        <fullName evidence="4">Secreted protein</fullName>
    </recommendedName>
</protein>
<keyword evidence="1" id="KW-0732">Signal</keyword>
<dbReference type="AlphaFoldDB" id="A0A917RKJ6"/>
<evidence type="ECO:0000313" key="3">
    <source>
        <dbReference type="Proteomes" id="UP000638263"/>
    </source>
</evidence>
<evidence type="ECO:0000313" key="2">
    <source>
        <dbReference type="EMBL" id="GGL10728.1"/>
    </source>
</evidence>
<feature type="signal peptide" evidence="1">
    <location>
        <begin position="1"/>
        <end position="36"/>
    </location>
</feature>
<organism evidence="2 3">
    <name type="scientific">Nocardia jinanensis</name>
    <dbReference type="NCBI Taxonomy" id="382504"/>
    <lineage>
        <taxon>Bacteria</taxon>
        <taxon>Bacillati</taxon>
        <taxon>Actinomycetota</taxon>
        <taxon>Actinomycetes</taxon>
        <taxon>Mycobacteriales</taxon>
        <taxon>Nocardiaceae</taxon>
        <taxon>Nocardia</taxon>
    </lineage>
</organism>
<dbReference type="EMBL" id="BMMH01000004">
    <property type="protein sequence ID" value="GGL10728.1"/>
    <property type="molecule type" value="Genomic_DNA"/>
</dbReference>